<accession>B5Y9F9</accession>
<dbReference type="CDD" id="cd01878">
    <property type="entry name" value="HflX"/>
    <property type="match status" value="1"/>
</dbReference>
<evidence type="ECO:0000256" key="2">
    <source>
        <dbReference type="ARBA" id="ARBA00022723"/>
    </source>
</evidence>
<dbReference type="PIRSF" id="PIRSF006809">
    <property type="entry name" value="GTP-binding_hflX_prd"/>
    <property type="match status" value="1"/>
</dbReference>
<organism evidence="11 12">
    <name type="scientific">Coprothermobacter proteolyticus (strain ATCC 35245 / DSM 5265 / OCM 4 / BT)</name>
    <dbReference type="NCBI Taxonomy" id="309798"/>
    <lineage>
        <taxon>Bacteria</taxon>
        <taxon>Pseudomonadati</taxon>
        <taxon>Coprothermobacterota</taxon>
        <taxon>Coprothermobacteria</taxon>
        <taxon>Coprothermobacterales</taxon>
        <taxon>Coprothermobacteraceae</taxon>
        <taxon>Coprothermobacter</taxon>
    </lineage>
</organism>
<dbReference type="PANTHER" id="PTHR10229">
    <property type="entry name" value="GTP-BINDING PROTEIN HFLX"/>
    <property type="match status" value="1"/>
</dbReference>
<dbReference type="FunFam" id="3.40.50.11060:FF:000001">
    <property type="entry name" value="GTPase HflX"/>
    <property type="match status" value="1"/>
</dbReference>
<dbReference type="Gene3D" id="3.40.50.11060">
    <property type="entry name" value="GTPase HflX, N-terminal domain"/>
    <property type="match status" value="1"/>
</dbReference>
<reference evidence="12" key="1">
    <citation type="submission" date="2008-08" db="EMBL/GenBank/DDBJ databases">
        <title>The complete genome sequence of Coprothermobacter proteolyticus strain ATCC 5245 / DSM 5265 / BT.</title>
        <authorList>
            <person name="Dodson R.J."/>
            <person name="Durkin A.S."/>
            <person name="Wu M."/>
            <person name="Eisen J."/>
            <person name="Sutton G."/>
        </authorList>
    </citation>
    <scope>NUCLEOTIDE SEQUENCE [LARGE SCALE GENOMIC DNA]</scope>
    <source>
        <strain evidence="12">ATCC 35245 / DSM 5265 / OCM 4 / BT</strain>
    </source>
</reference>
<comment type="similarity">
    <text evidence="6">Belongs to the TRAFAC class OBG-HflX-like GTPase superfamily. HflX GTPase family.</text>
</comment>
<evidence type="ECO:0000256" key="6">
    <source>
        <dbReference type="HAMAP-Rule" id="MF_00900"/>
    </source>
</evidence>
<evidence type="ECO:0000256" key="7">
    <source>
        <dbReference type="PIRSR" id="PIRSR006809-1"/>
    </source>
</evidence>
<evidence type="ECO:0000256" key="4">
    <source>
        <dbReference type="ARBA" id="ARBA00022842"/>
    </source>
</evidence>
<dbReference type="InterPro" id="IPR027417">
    <property type="entry name" value="P-loop_NTPase"/>
</dbReference>
<dbReference type="Pfam" id="PF01926">
    <property type="entry name" value="MMR_HSR1"/>
    <property type="match status" value="1"/>
</dbReference>
<feature type="binding site" evidence="7">
    <location>
        <begin position="191"/>
        <end position="198"/>
    </location>
    <ligand>
        <name>GTP</name>
        <dbReference type="ChEBI" id="CHEBI:37565"/>
    </ligand>
</feature>
<keyword evidence="12" id="KW-1185">Reference proteome</keyword>
<dbReference type="Proteomes" id="UP000001732">
    <property type="component" value="Chromosome"/>
</dbReference>
<keyword evidence="5 6" id="KW-0342">GTP-binding</keyword>
<comment type="subcellular location">
    <subcellularLocation>
        <location evidence="6">Cytoplasm</location>
    </subcellularLocation>
    <text evidence="6">May associate with membranes.</text>
</comment>
<keyword evidence="4 8" id="KW-0460">Magnesium</keyword>
<dbReference type="InterPro" id="IPR005225">
    <property type="entry name" value="Small_GTP-bd"/>
</dbReference>
<comment type="function">
    <text evidence="6">GTPase that associates with the 50S ribosomal subunit and may have a role during protein synthesis or ribosome biogenesis.</text>
</comment>
<dbReference type="HAMAP" id="MF_00900">
    <property type="entry name" value="GTPase_HflX"/>
    <property type="match status" value="1"/>
</dbReference>
<evidence type="ECO:0000313" key="11">
    <source>
        <dbReference type="EMBL" id="ACI18198.1"/>
    </source>
</evidence>
<proteinExistence type="inferred from homology"/>
<dbReference type="SUPFAM" id="SSF52540">
    <property type="entry name" value="P-loop containing nucleoside triphosphate hydrolases"/>
    <property type="match status" value="1"/>
</dbReference>
<keyword evidence="2 8" id="KW-0479">Metal-binding</keyword>
<dbReference type="eggNOG" id="COG2262">
    <property type="taxonomic scope" value="Bacteria"/>
</dbReference>
<dbReference type="EMBL" id="CP001145">
    <property type="protein sequence ID" value="ACI18198.1"/>
    <property type="molecule type" value="Genomic_DNA"/>
</dbReference>
<dbReference type="PROSITE" id="PS51705">
    <property type="entry name" value="G_HFLX"/>
    <property type="match status" value="1"/>
</dbReference>
<evidence type="ECO:0000313" key="12">
    <source>
        <dbReference type="Proteomes" id="UP000001732"/>
    </source>
</evidence>
<dbReference type="NCBIfam" id="TIGR03156">
    <property type="entry name" value="GTP_HflX"/>
    <property type="match status" value="1"/>
</dbReference>
<comment type="cofactor">
    <cofactor evidence="8">
        <name>Mg(2+)</name>
        <dbReference type="ChEBI" id="CHEBI:18420"/>
    </cofactor>
</comment>
<evidence type="ECO:0000256" key="9">
    <source>
        <dbReference type="SAM" id="Coils"/>
    </source>
</evidence>
<feature type="binding site" evidence="8">
    <location>
        <position position="198"/>
    </location>
    <ligand>
        <name>Mg(2+)</name>
        <dbReference type="ChEBI" id="CHEBI:18420"/>
    </ligand>
</feature>
<dbReference type="Pfam" id="PF13167">
    <property type="entry name" value="GTP-bdg_N"/>
    <property type="match status" value="1"/>
</dbReference>
<gene>
    <name evidence="6 11" type="primary">hflX</name>
    <name evidence="11" type="ordered locus">COPRO5265_1095</name>
</gene>
<feature type="binding site" evidence="7">
    <location>
        <begin position="323"/>
        <end position="325"/>
    </location>
    <ligand>
        <name>GTP</name>
        <dbReference type="ChEBI" id="CHEBI:37565"/>
    </ligand>
</feature>
<feature type="domain" description="Hflx-type G" evidence="10">
    <location>
        <begin position="185"/>
        <end position="345"/>
    </location>
</feature>
<feature type="binding site" evidence="7">
    <location>
        <begin position="218"/>
        <end position="222"/>
    </location>
    <ligand>
        <name>GTP</name>
        <dbReference type="ChEBI" id="CHEBI:37565"/>
    </ligand>
</feature>
<feature type="binding site" evidence="7">
    <location>
        <begin position="240"/>
        <end position="243"/>
    </location>
    <ligand>
        <name>GTP</name>
        <dbReference type="ChEBI" id="CHEBI:37565"/>
    </ligand>
</feature>
<protein>
    <recommendedName>
        <fullName evidence="6">GTPase HflX</fullName>
    </recommendedName>
    <alternativeName>
        <fullName evidence="6">GTP-binding protein HflX</fullName>
    </alternativeName>
</protein>
<dbReference type="GO" id="GO:0003924">
    <property type="term" value="F:GTPase activity"/>
    <property type="evidence" value="ECO:0007669"/>
    <property type="project" value="UniProtKB-UniRule"/>
</dbReference>
<dbReference type="Pfam" id="PF16360">
    <property type="entry name" value="GTP-bdg_M"/>
    <property type="match status" value="1"/>
</dbReference>
<dbReference type="NCBIfam" id="TIGR00231">
    <property type="entry name" value="small_GTP"/>
    <property type="match status" value="1"/>
</dbReference>
<keyword evidence="9" id="KW-0175">Coiled coil</keyword>
<feature type="binding site" evidence="8">
    <location>
        <position position="220"/>
    </location>
    <ligand>
        <name>Mg(2+)</name>
        <dbReference type="ChEBI" id="CHEBI:18420"/>
    </ligand>
</feature>
<comment type="subunit">
    <text evidence="6">Monomer. Associates with the 50S ribosomal subunit.</text>
</comment>
<dbReference type="GO" id="GO:0043022">
    <property type="term" value="F:ribosome binding"/>
    <property type="evidence" value="ECO:0007669"/>
    <property type="project" value="TreeGrafter"/>
</dbReference>
<dbReference type="GO" id="GO:0005525">
    <property type="term" value="F:GTP binding"/>
    <property type="evidence" value="ECO:0007669"/>
    <property type="project" value="UniProtKB-UniRule"/>
</dbReference>
<dbReference type="GO" id="GO:0005737">
    <property type="term" value="C:cytoplasm"/>
    <property type="evidence" value="ECO:0007669"/>
    <property type="project" value="UniProtKB-SubCell"/>
</dbReference>
<dbReference type="PANTHER" id="PTHR10229:SF0">
    <property type="entry name" value="GTP-BINDING PROTEIN 6-RELATED"/>
    <property type="match status" value="1"/>
</dbReference>
<evidence type="ECO:0000256" key="3">
    <source>
        <dbReference type="ARBA" id="ARBA00022741"/>
    </source>
</evidence>
<evidence type="ECO:0000256" key="1">
    <source>
        <dbReference type="ARBA" id="ARBA00022490"/>
    </source>
</evidence>
<dbReference type="InterPro" id="IPR032305">
    <property type="entry name" value="GTP-bd_M"/>
</dbReference>
<dbReference type="Gene3D" id="3.40.50.300">
    <property type="entry name" value="P-loop containing nucleotide triphosphate hydrolases"/>
    <property type="match status" value="1"/>
</dbReference>
<dbReference type="GO" id="GO:0046872">
    <property type="term" value="F:metal ion binding"/>
    <property type="evidence" value="ECO:0007669"/>
    <property type="project" value="UniProtKB-KW"/>
</dbReference>
<dbReference type="InterPro" id="IPR042108">
    <property type="entry name" value="GTPase_HflX_N_sf"/>
</dbReference>
<feature type="coiled-coil region" evidence="9">
    <location>
        <begin position="152"/>
        <end position="179"/>
    </location>
</feature>
<reference evidence="11 12" key="2">
    <citation type="journal article" date="2014" name="Genome Announc.">
        <title>Complete Genome Sequence of Coprothermobacter proteolyticus DSM 5265.</title>
        <authorList>
            <person name="Alexiev A."/>
            <person name="Coil D.A."/>
            <person name="Badger J.H."/>
            <person name="Enticknap J."/>
            <person name="Ward N."/>
            <person name="Robb F.T."/>
            <person name="Eisen J.A."/>
        </authorList>
    </citation>
    <scope>NUCLEOTIDE SEQUENCE [LARGE SCALE GENOMIC DNA]</scope>
    <source>
        <strain evidence="12">ATCC 35245 / DSM 5265 / OCM 4 / BT</strain>
    </source>
</reference>
<dbReference type="STRING" id="309798.COPRO5265_1095"/>
<dbReference type="AlphaFoldDB" id="B5Y9F9"/>
<evidence type="ECO:0000259" key="10">
    <source>
        <dbReference type="PROSITE" id="PS51705"/>
    </source>
</evidence>
<keyword evidence="3 6" id="KW-0547">Nucleotide-binding</keyword>
<name>B5Y9F9_COPPD</name>
<dbReference type="InterPro" id="IPR025121">
    <property type="entry name" value="GTPase_HflX_N"/>
</dbReference>
<sequence length="350" mass="39287">MLHNHIDSALLDYDIQEIKELAKVIGFEVESVVIQKREPDVKYFMGEGKVKELSAMVKDLGVDAVIFNEELSPRQVRALEAMLEPAQVWDRTQVILEIFRRRAVTKESKLQVELAGLNYLYPRIYGLGGVMSRLGGGIGTRGPGETKLEILKRVIRGRIRKLEKELKEAEARRVTTSKQRVRNTMQVSIVGYTNAGKSTLLNAFSKTSKPSYADDKVFATLDTRHRRFLNLEGKPVILVDTVGFVNFMPEKVLDAFKSTLEVIRYSDLILHVIDLSSPIMDEQERTVMRILEELGAGDRPVIKVYNKLDLYKGPVLQDGISVSALKGTNLDELKNAVVSALLTVDNDAVT</sequence>
<keyword evidence="1 6" id="KW-0963">Cytoplasm</keyword>
<evidence type="ECO:0000256" key="5">
    <source>
        <dbReference type="ARBA" id="ARBA00023134"/>
    </source>
</evidence>
<dbReference type="PRINTS" id="PR00326">
    <property type="entry name" value="GTP1OBG"/>
</dbReference>
<evidence type="ECO:0000256" key="8">
    <source>
        <dbReference type="PIRSR" id="PIRSR006809-2"/>
    </source>
</evidence>
<dbReference type="InterPro" id="IPR006073">
    <property type="entry name" value="GTP-bd"/>
</dbReference>
<dbReference type="KEGG" id="cpo:COPRO5265_1095"/>
<dbReference type="Gene3D" id="6.10.250.2860">
    <property type="match status" value="1"/>
</dbReference>
<feature type="binding site" evidence="7">
    <location>
        <begin position="306"/>
        <end position="309"/>
    </location>
    <ligand>
        <name>GTP</name>
        <dbReference type="ChEBI" id="CHEBI:37565"/>
    </ligand>
</feature>
<dbReference type="InterPro" id="IPR030394">
    <property type="entry name" value="G_HFLX_dom"/>
</dbReference>
<dbReference type="InterPro" id="IPR016496">
    <property type="entry name" value="GTPase_HflX"/>
</dbReference>